<keyword evidence="4" id="KW-0573">Peptidoglycan synthesis</keyword>
<dbReference type="InterPro" id="IPR016181">
    <property type="entry name" value="Acyl_CoA_acyltransferase"/>
</dbReference>
<evidence type="ECO:0000256" key="1">
    <source>
        <dbReference type="ARBA" id="ARBA00009943"/>
    </source>
</evidence>
<dbReference type="PANTHER" id="PTHR36174">
    <property type="entry name" value="LIPID II:GLYCINE GLYCYLTRANSFERASE"/>
    <property type="match status" value="1"/>
</dbReference>
<dbReference type="HOGENOM" id="CLU_817877_0_0_2"/>
<keyword evidence="2" id="KW-0808">Transferase</keyword>
<evidence type="ECO:0000313" key="8">
    <source>
        <dbReference type="EMBL" id="AGB02437.1"/>
    </source>
</evidence>
<feature type="domain" description="BioF2-like acetyltransferase" evidence="7">
    <location>
        <begin position="161"/>
        <end position="291"/>
    </location>
</feature>
<gene>
    <name evidence="8" type="ordered locus">Metfor_1399</name>
</gene>
<dbReference type="GO" id="GO:0044038">
    <property type="term" value="P:cell wall macromolecule biosynthetic process"/>
    <property type="evidence" value="ECO:0007669"/>
    <property type="project" value="InterPro"/>
</dbReference>
<dbReference type="GO" id="GO:0016755">
    <property type="term" value="F:aminoacyltransferase activity"/>
    <property type="evidence" value="ECO:0007669"/>
    <property type="project" value="InterPro"/>
</dbReference>
<dbReference type="InParanoid" id="L0HCG6"/>
<organism evidence="8 9">
    <name type="scientific">Methanoregula formicica (strain DSM 22288 / NBRC 105244 / SMSP)</name>
    <dbReference type="NCBI Taxonomy" id="593750"/>
    <lineage>
        <taxon>Archaea</taxon>
        <taxon>Methanobacteriati</taxon>
        <taxon>Methanobacteriota</taxon>
        <taxon>Stenosarchaea group</taxon>
        <taxon>Methanomicrobia</taxon>
        <taxon>Methanomicrobiales</taxon>
        <taxon>Methanoregulaceae</taxon>
        <taxon>Methanoregula</taxon>
    </lineage>
</organism>
<dbReference type="InterPro" id="IPR050644">
    <property type="entry name" value="PG_Glycine_Bridge_Synth"/>
</dbReference>
<keyword evidence="5" id="KW-0012">Acyltransferase</keyword>
<evidence type="ECO:0000256" key="4">
    <source>
        <dbReference type="ARBA" id="ARBA00022984"/>
    </source>
</evidence>
<dbReference type="RefSeq" id="WP_015285400.1">
    <property type="nucleotide sequence ID" value="NC_019943.1"/>
</dbReference>
<name>L0HCG6_METFS</name>
<evidence type="ECO:0000256" key="2">
    <source>
        <dbReference type="ARBA" id="ARBA00022679"/>
    </source>
</evidence>
<dbReference type="PANTHER" id="PTHR36174:SF1">
    <property type="entry name" value="LIPID II:GLYCINE GLYCYLTRANSFERASE"/>
    <property type="match status" value="1"/>
</dbReference>
<accession>L0HCG6</accession>
<keyword evidence="3" id="KW-0133">Cell shape</keyword>
<proteinExistence type="inferred from homology"/>
<dbReference type="eggNOG" id="arCOG03319">
    <property type="taxonomic scope" value="Archaea"/>
</dbReference>
<evidence type="ECO:0000256" key="5">
    <source>
        <dbReference type="ARBA" id="ARBA00023315"/>
    </source>
</evidence>
<dbReference type="GeneID" id="14307788"/>
<keyword evidence="9" id="KW-1185">Reference proteome</keyword>
<sequence length="336" mass="38962">MDKDNCFNDISDKTWDNFVFAHPKGNIFQTMALCRVYEETKNYSPIPVAVIDSQSQKIQGVLIGVIIREISGFLGDFSARSIIHGGPLVVSDSKKDITTELIQKYDSLVCRSALYTEIRNMFDIKEQLNPIDYYTHKDHLNFLINLKQPEEKLWSQIHKSRRKNINRAEKYNVIVEEMTNPEKIPIFYKLLLETYSNVKIPLADISLFKSAFQHLVPMGYAKFFLARQGDNYIGARAVLNYKDRIYDWYAGAAVNSLSFYPNECLVWHILKWGIKNNYSIFDFGGAGEPDKPYGPREFKRRFGGELVNYGRNVHNYSINKIRVAKFGFKIYQKLSL</sequence>
<evidence type="ECO:0000313" key="9">
    <source>
        <dbReference type="Proteomes" id="UP000010824"/>
    </source>
</evidence>
<evidence type="ECO:0000259" key="7">
    <source>
        <dbReference type="Pfam" id="PF13480"/>
    </source>
</evidence>
<dbReference type="Gene3D" id="3.40.630.30">
    <property type="match status" value="1"/>
</dbReference>
<protein>
    <submittedName>
        <fullName evidence="8">FemAB family</fullName>
    </submittedName>
</protein>
<dbReference type="KEGG" id="mfo:Metfor_1399"/>
<dbReference type="AlphaFoldDB" id="L0HCG6"/>
<reference evidence="8 9" key="2">
    <citation type="journal article" date="2014" name="Genome Announc.">
        <title>Complete Genome Sequence of Methanoregula formicica SMSPT, a Mesophilic Hydrogenotrophic Methanogen Isolated from a Methanogenic Upflow Anaerobic Sludge Blanket Reactor.</title>
        <authorList>
            <person name="Yamamoto K."/>
            <person name="Tamaki H."/>
            <person name="Cadillo-Quiroz H."/>
            <person name="Imachi H."/>
            <person name="Kyrpides N."/>
            <person name="Woyke T."/>
            <person name="Goodwin L."/>
            <person name="Zinder S.H."/>
            <person name="Kamagata Y."/>
            <person name="Liu W.T."/>
        </authorList>
    </citation>
    <scope>NUCLEOTIDE SEQUENCE [LARGE SCALE GENOMIC DNA]</scope>
    <source>
        <strain evidence="9">DSM 22288 / NBRC 105244 / SMSP</strain>
    </source>
</reference>
<dbReference type="InterPro" id="IPR038740">
    <property type="entry name" value="BioF2-like_GNAT_dom"/>
</dbReference>
<dbReference type="STRING" id="593750.Metfor_1399"/>
<keyword evidence="6" id="KW-0961">Cell wall biogenesis/degradation</keyword>
<reference evidence="9" key="1">
    <citation type="submission" date="2011-12" db="EMBL/GenBank/DDBJ databases">
        <title>Complete sequence of Methanoregula formicicum SMSP.</title>
        <authorList>
            <person name="Lucas S."/>
            <person name="Han J."/>
            <person name="Lapidus A."/>
            <person name="Cheng J.-F."/>
            <person name="Goodwin L."/>
            <person name="Pitluck S."/>
            <person name="Peters L."/>
            <person name="Ovchinnikova G."/>
            <person name="Teshima H."/>
            <person name="Detter J.C."/>
            <person name="Han C."/>
            <person name="Tapia R."/>
            <person name="Land M."/>
            <person name="Hauser L."/>
            <person name="Kyrpides N."/>
            <person name="Ivanova N."/>
            <person name="Pagani I."/>
            <person name="Imachi H."/>
            <person name="Tamaki H."/>
            <person name="Sekiguchi Y."/>
            <person name="Kamagata Y."/>
            <person name="Cadillo-Quiroz H."/>
            <person name="Zinder S."/>
            <person name="Liu W.-T."/>
            <person name="Woyke T."/>
        </authorList>
    </citation>
    <scope>NUCLEOTIDE SEQUENCE [LARGE SCALE GENOMIC DNA]</scope>
    <source>
        <strain evidence="9">DSM 22288 / NBRC 105244 / SMSP</strain>
    </source>
</reference>
<dbReference type="Pfam" id="PF13480">
    <property type="entry name" value="Acetyltransf_6"/>
    <property type="match status" value="1"/>
</dbReference>
<dbReference type="GO" id="GO:0008360">
    <property type="term" value="P:regulation of cell shape"/>
    <property type="evidence" value="ECO:0007669"/>
    <property type="project" value="UniProtKB-KW"/>
</dbReference>
<dbReference type="InterPro" id="IPR003447">
    <property type="entry name" value="FEMABX"/>
</dbReference>
<comment type="similarity">
    <text evidence="1">Belongs to the FemABX family.</text>
</comment>
<dbReference type="GO" id="GO:0071555">
    <property type="term" value="P:cell wall organization"/>
    <property type="evidence" value="ECO:0007669"/>
    <property type="project" value="UniProtKB-KW"/>
</dbReference>
<dbReference type="PROSITE" id="PS51191">
    <property type="entry name" value="FEMABX"/>
    <property type="match status" value="1"/>
</dbReference>
<dbReference type="OrthoDB" id="140543at2157"/>
<dbReference type="Proteomes" id="UP000010824">
    <property type="component" value="Chromosome"/>
</dbReference>
<dbReference type="EMBL" id="CP003167">
    <property type="protein sequence ID" value="AGB02437.1"/>
    <property type="molecule type" value="Genomic_DNA"/>
</dbReference>
<dbReference type="SUPFAM" id="SSF55729">
    <property type="entry name" value="Acyl-CoA N-acyltransferases (Nat)"/>
    <property type="match status" value="2"/>
</dbReference>
<evidence type="ECO:0000256" key="6">
    <source>
        <dbReference type="ARBA" id="ARBA00023316"/>
    </source>
</evidence>
<evidence type="ECO:0000256" key="3">
    <source>
        <dbReference type="ARBA" id="ARBA00022960"/>
    </source>
</evidence>